<reference evidence="1 2" key="1">
    <citation type="submission" date="2017-09" db="EMBL/GenBank/DDBJ databases">
        <title>The draft genome sequences of Marinobacter guineae M3B.</title>
        <authorList>
            <person name="Cao J."/>
        </authorList>
    </citation>
    <scope>NUCLEOTIDE SEQUENCE [LARGE SCALE GENOMIC DNA]</scope>
    <source>
        <strain evidence="1 2">M3B</strain>
    </source>
</reference>
<dbReference type="Proteomes" id="UP000229044">
    <property type="component" value="Unassembled WGS sequence"/>
</dbReference>
<dbReference type="InterPro" id="IPR003795">
    <property type="entry name" value="DUF192"/>
</dbReference>
<comment type="caution">
    <text evidence="1">The sequence shown here is derived from an EMBL/GenBank/DDBJ whole genome shotgun (WGS) entry which is preliminary data.</text>
</comment>
<proteinExistence type="predicted"/>
<keyword evidence="2" id="KW-1185">Reference proteome</keyword>
<evidence type="ECO:0000313" key="2">
    <source>
        <dbReference type="Proteomes" id="UP000229044"/>
    </source>
</evidence>
<evidence type="ECO:0000313" key="1">
    <source>
        <dbReference type="EMBL" id="PHQ25174.1"/>
    </source>
</evidence>
<dbReference type="Gene3D" id="2.60.120.1140">
    <property type="entry name" value="Protein of unknown function DUF192"/>
    <property type="match status" value="1"/>
</dbReference>
<organism evidence="1 2">
    <name type="scientific">Marinobacter guineae</name>
    <dbReference type="NCBI Taxonomy" id="432303"/>
    <lineage>
        <taxon>Bacteria</taxon>
        <taxon>Pseudomonadati</taxon>
        <taxon>Pseudomonadota</taxon>
        <taxon>Gammaproteobacteria</taxon>
        <taxon>Pseudomonadales</taxon>
        <taxon>Marinobacteraceae</taxon>
        <taxon>Marinobacter</taxon>
    </lineage>
</organism>
<protein>
    <recommendedName>
        <fullName evidence="3">DUF192 domain-containing protein</fullName>
    </recommendedName>
</protein>
<dbReference type="EMBL" id="NTFI01000003">
    <property type="protein sequence ID" value="PHQ25174.1"/>
    <property type="molecule type" value="Genomic_DNA"/>
</dbReference>
<dbReference type="AlphaFoldDB" id="A0A2G1VEL0"/>
<sequence length="119" mass="13519">MLLFETKYRKSTVESENGCRATVGIADTWIKRLHGFKKKGLSRSVEGVVIHPCSSIHTIGMKFDIDVYFLDQKLRVLRVYPSVGPYRCKSVPGARYVLEFKSGEVVFPFANIGENVRFT</sequence>
<name>A0A2G1VEL0_9GAMM</name>
<dbReference type="OrthoDB" id="9813379at2"/>
<dbReference type="Pfam" id="PF02643">
    <property type="entry name" value="DUF192"/>
    <property type="match status" value="1"/>
</dbReference>
<gene>
    <name evidence="1" type="ORF">CLH62_12565</name>
</gene>
<dbReference type="InterPro" id="IPR038695">
    <property type="entry name" value="Saro_0823-like_sf"/>
</dbReference>
<evidence type="ECO:0008006" key="3">
    <source>
        <dbReference type="Google" id="ProtNLM"/>
    </source>
</evidence>
<accession>A0A2G1VEL0</accession>